<dbReference type="RefSeq" id="WP_252955110.1">
    <property type="nucleotide sequence ID" value="NZ_JAFIRR010000134.1"/>
</dbReference>
<evidence type="ECO:0000256" key="4">
    <source>
        <dbReference type="SAM" id="MobiDB-lite"/>
    </source>
</evidence>
<evidence type="ECO:0000259" key="5">
    <source>
        <dbReference type="PROSITE" id="PS00083"/>
    </source>
</evidence>
<dbReference type="EMBL" id="JAFIRR010000134">
    <property type="protein sequence ID" value="MCO6418479.1"/>
    <property type="molecule type" value="Genomic_DNA"/>
</dbReference>
<accession>A0ABT1D975</accession>
<feature type="compositionally biased region" description="Pro residues" evidence="4">
    <location>
        <begin position="17"/>
        <end position="30"/>
    </location>
</feature>
<evidence type="ECO:0000256" key="2">
    <source>
        <dbReference type="ARBA" id="ARBA00022964"/>
    </source>
</evidence>
<protein>
    <submittedName>
        <fullName evidence="6">Protocatechuate 3,4-dioxygenase subunit beta</fullName>
    </submittedName>
</protein>
<keyword evidence="3" id="KW-0560">Oxidoreductase</keyword>
<dbReference type="InterPro" id="IPR050770">
    <property type="entry name" value="Intradiol_RC_Dioxygenase"/>
</dbReference>
<evidence type="ECO:0000313" key="7">
    <source>
        <dbReference type="Proteomes" id="UP001523392"/>
    </source>
</evidence>
<sequence length="243" mass="26482">MQVEKTPMDSLPDRFDPWPPGAQPVVPTPGYPGTFTHSPAEAPIRRPVGRGQLTGPLDLDRKLPCGEMNLAMAEPGRPAIGQLIHIAGRILDEDGRPVRGAIVELWQANAAGRYFHPNDAMRDAPLDPNFIGNGRVRTDEEGGFGFFTVKPGAYPVPTKDVWWRPPHVHFSVIGPSSLSRLVTQMFFPGDPLNPFDHIFMAVPDEAARARLLATALPPAEVGAGWLGFRHDIVLRGRAATPPC</sequence>
<dbReference type="Pfam" id="PF00775">
    <property type="entry name" value="Dioxygenase_C"/>
    <property type="match status" value="1"/>
</dbReference>
<evidence type="ECO:0000256" key="1">
    <source>
        <dbReference type="ARBA" id="ARBA00007825"/>
    </source>
</evidence>
<comment type="similarity">
    <text evidence="1">Belongs to the intradiol ring-cleavage dioxygenase family.</text>
</comment>
<dbReference type="PANTHER" id="PTHR33711">
    <property type="entry name" value="DIOXYGENASE, PUTATIVE (AFU_ORTHOLOGUE AFUA_2G02910)-RELATED"/>
    <property type="match status" value="1"/>
</dbReference>
<keyword evidence="7" id="KW-1185">Reference proteome</keyword>
<keyword evidence="2" id="KW-0223">Dioxygenase</keyword>
<dbReference type="InterPro" id="IPR015889">
    <property type="entry name" value="Intradiol_dOase_core"/>
</dbReference>
<gene>
    <name evidence="6" type="ORF">JYK14_20260</name>
</gene>
<dbReference type="Gene3D" id="2.60.130.10">
    <property type="entry name" value="Aromatic compound dioxygenase"/>
    <property type="match status" value="1"/>
</dbReference>
<feature type="region of interest" description="Disordered" evidence="4">
    <location>
        <begin position="1"/>
        <end position="58"/>
    </location>
</feature>
<dbReference type="InterPro" id="IPR000627">
    <property type="entry name" value="Intradiol_dOase_C"/>
</dbReference>
<reference evidence="6 7" key="1">
    <citation type="submission" date="2021-12" db="EMBL/GenBank/DDBJ databases">
        <title>Siccirubricoccus leaddurans sp. nov., a high concentration Zn2+ tolerance bacterium.</title>
        <authorList>
            <person name="Cao Y."/>
        </authorList>
    </citation>
    <scope>NUCLEOTIDE SEQUENCE [LARGE SCALE GENOMIC DNA]</scope>
    <source>
        <strain evidence="6 7">KC 17139</strain>
    </source>
</reference>
<dbReference type="SUPFAM" id="SSF49482">
    <property type="entry name" value="Aromatic compound dioxygenase"/>
    <property type="match status" value="1"/>
</dbReference>
<dbReference type="Proteomes" id="UP001523392">
    <property type="component" value="Unassembled WGS sequence"/>
</dbReference>
<proteinExistence type="inferred from homology"/>
<dbReference type="PROSITE" id="PS00083">
    <property type="entry name" value="INTRADIOL_DIOXYGENAS"/>
    <property type="match status" value="1"/>
</dbReference>
<feature type="domain" description="Intradiol ring-cleavage dioxygenases" evidence="5">
    <location>
        <begin position="86"/>
        <end position="114"/>
    </location>
</feature>
<evidence type="ECO:0000256" key="3">
    <source>
        <dbReference type="ARBA" id="ARBA00023002"/>
    </source>
</evidence>
<evidence type="ECO:0000313" key="6">
    <source>
        <dbReference type="EMBL" id="MCO6418479.1"/>
    </source>
</evidence>
<comment type="caution">
    <text evidence="6">The sequence shown here is derived from an EMBL/GenBank/DDBJ whole genome shotgun (WGS) entry which is preliminary data.</text>
</comment>
<name>A0ABT1D975_9PROT</name>
<dbReference type="PANTHER" id="PTHR33711:SF10">
    <property type="entry name" value="INTRADIOL RING-CLEAVAGE DIOXYGENASES DOMAIN-CONTAINING PROTEIN"/>
    <property type="match status" value="1"/>
</dbReference>
<organism evidence="6 7">
    <name type="scientific">Siccirubricoccus soli</name>
    <dbReference type="NCBI Taxonomy" id="2899147"/>
    <lineage>
        <taxon>Bacteria</taxon>
        <taxon>Pseudomonadati</taxon>
        <taxon>Pseudomonadota</taxon>
        <taxon>Alphaproteobacteria</taxon>
        <taxon>Acetobacterales</taxon>
        <taxon>Roseomonadaceae</taxon>
        <taxon>Siccirubricoccus</taxon>
    </lineage>
</organism>